<name>A0A1I4MAU8_9BACI</name>
<dbReference type="Pfam" id="PF14003">
    <property type="entry name" value="YlbE"/>
    <property type="match status" value="1"/>
</dbReference>
<reference evidence="2" key="1">
    <citation type="submission" date="2016-10" db="EMBL/GenBank/DDBJ databases">
        <authorList>
            <person name="Varghese N."/>
            <person name="Submissions S."/>
        </authorList>
    </citation>
    <scope>NUCLEOTIDE SEQUENCE [LARGE SCALE GENOMIC DNA]</scope>
    <source>
        <strain evidence="2">CGMCC 1.4250</strain>
    </source>
</reference>
<protein>
    <submittedName>
        <fullName evidence="1">YlbE-like protein</fullName>
    </submittedName>
</protein>
<evidence type="ECO:0000313" key="2">
    <source>
        <dbReference type="Proteomes" id="UP000198565"/>
    </source>
</evidence>
<accession>A0A1I4MAU8</accession>
<proteinExistence type="predicted"/>
<dbReference type="AlphaFoldDB" id="A0A1I4MAU8"/>
<dbReference type="Proteomes" id="UP000198565">
    <property type="component" value="Unassembled WGS sequence"/>
</dbReference>
<sequence>MEPDTYRFIQQREDLWNFIRLNPEWYRYLTRDPSRIGKLEIEAKQFYGKTLPQRMEKAQQNIQMIRMLMQMAGSWND</sequence>
<dbReference type="STRING" id="334253.SAMN04487943_106139"/>
<dbReference type="OrthoDB" id="1646085at2"/>
<gene>
    <name evidence="1" type="ORF">SAMN04487943_106139</name>
</gene>
<organism evidence="1 2">
    <name type="scientific">Gracilibacillus orientalis</name>
    <dbReference type="NCBI Taxonomy" id="334253"/>
    <lineage>
        <taxon>Bacteria</taxon>
        <taxon>Bacillati</taxon>
        <taxon>Bacillota</taxon>
        <taxon>Bacilli</taxon>
        <taxon>Bacillales</taxon>
        <taxon>Bacillaceae</taxon>
        <taxon>Gracilibacillus</taxon>
    </lineage>
</organism>
<evidence type="ECO:0000313" key="1">
    <source>
        <dbReference type="EMBL" id="SFM00391.1"/>
    </source>
</evidence>
<keyword evidence="2" id="KW-1185">Reference proteome</keyword>
<dbReference type="RefSeq" id="WP_091483956.1">
    <property type="nucleotide sequence ID" value="NZ_FOTR01000006.1"/>
</dbReference>
<dbReference type="EMBL" id="FOTR01000006">
    <property type="protein sequence ID" value="SFM00391.1"/>
    <property type="molecule type" value="Genomic_DNA"/>
</dbReference>
<dbReference type="InterPro" id="IPR025613">
    <property type="entry name" value="YlbE"/>
</dbReference>